<comment type="subcellular location">
    <subcellularLocation>
        <location evidence="1">Endoplasmic reticulum membrane</location>
        <topology evidence="1">Single-pass membrane protein</topology>
    </subcellularLocation>
</comment>
<dbReference type="OrthoDB" id="5875463at2759"/>
<feature type="region of interest" description="Disordered" evidence="7">
    <location>
        <begin position="49"/>
        <end position="212"/>
    </location>
</feature>
<keyword evidence="5 8" id="KW-0472">Membrane</keyword>
<evidence type="ECO:0000256" key="8">
    <source>
        <dbReference type="SAM" id="Phobius"/>
    </source>
</evidence>
<feature type="coiled-coil region" evidence="6">
    <location>
        <begin position="1027"/>
        <end position="1191"/>
    </location>
</feature>
<dbReference type="Pfam" id="PF05104">
    <property type="entry name" value="Rib_recp_KP_reg"/>
    <property type="match status" value="1"/>
</dbReference>
<evidence type="ECO:0000256" key="7">
    <source>
        <dbReference type="SAM" id="MobiDB-lite"/>
    </source>
</evidence>
<feature type="coiled-coil region" evidence="6">
    <location>
        <begin position="397"/>
        <end position="481"/>
    </location>
</feature>
<dbReference type="EMBL" id="QRBI01000152">
    <property type="protein sequence ID" value="RMB98568.1"/>
    <property type="molecule type" value="Genomic_DNA"/>
</dbReference>
<dbReference type="PANTHER" id="PTHR18864">
    <property type="entry name" value="KINECTIN"/>
    <property type="match status" value="1"/>
</dbReference>
<evidence type="ECO:0000256" key="4">
    <source>
        <dbReference type="ARBA" id="ARBA00022989"/>
    </source>
</evidence>
<dbReference type="AlphaFoldDB" id="A0A3M0JCJ7"/>
<feature type="compositionally biased region" description="Basic and acidic residues" evidence="7">
    <location>
        <begin position="172"/>
        <end position="181"/>
    </location>
</feature>
<reference evidence="10 11" key="1">
    <citation type="submission" date="2018-07" db="EMBL/GenBank/DDBJ databases">
        <title>A high quality draft genome assembly of the barn swallow (H. rustica rustica).</title>
        <authorList>
            <person name="Formenti G."/>
            <person name="Chiara M."/>
            <person name="Poveda L."/>
            <person name="Francoijs K.-J."/>
            <person name="Bonisoli-Alquati A."/>
            <person name="Canova L."/>
            <person name="Gianfranceschi L."/>
            <person name="Horner D.S."/>
            <person name="Saino N."/>
        </authorList>
    </citation>
    <scope>NUCLEOTIDE SEQUENCE [LARGE SCALE GENOMIC DNA]</scope>
    <source>
        <strain evidence="10">Chelidonia</strain>
        <tissue evidence="10">Blood</tissue>
    </source>
</reference>
<dbReference type="GO" id="GO:0007018">
    <property type="term" value="P:microtubule-based movement"/>
    <property type="evidence" value="ECO:0007669"/>
    <property type="project" value="InterPro"/>
</dbReference>
<name>A0A3M0JCJ7_HIRRU</name>
<feature type="compositionally biased region" description="Basic and acidic residues" evidence="7">
    <location>
        <begin position="123"/>
        <end position="135"/>
    </location>
</feature>
<evidence type="ECO:0000259" key="9">
    <source>
        <dbReference type="Pfam" id="PF05104"/>
    </source>
</evidence>
<feature type="compositionally biased region" description="Basic and acidic residues" evidence="7">
    <location>
        <begin position="73"/>
        <end position="86"/>
    </location>
</feature>
<feature type="coiled-coil region" evidence="6">
    <location>
        <begin position="533"/>
        <end position="997"/>
    </location>
</feature>
<dbReference type="Proteomes" id="UP000269221">
    <property type="component" value="Unassembled WGS sequence"/>
</dbReference>
<dbReference type="STRING" id="333673.A0A3M0JCJ7"/>
<dbReference type="GO" id="GO:0019894">
    <property type="term" value="F:kinesin binding"/>
    <property type="evidence" value="ECO:0007669"/>
    <property type="project" value="InterPro"/>
</dbReference>
<keyword evidence="2 8" id="KW-0812">Transmembrane</keyword>
<evidence type="ECO:0000256" key="5">
    <source>
        <dbReference type="ARBA" id="ARBA00023136"/>
    </source>
</evidence>
<keyword evidence="6" id="KW-0175">Coiled coil</keyword>
<dbReference type="GO" id="GO:0005789">
    <property type="term" value="C:endoplasmic reticulum membrane"/>
    <property type="evidence" value="ECO:0007669"/>
    <property type="project" value="UniProtKB-SubCell"/>
</dbReference>
<dbReference type="PANTHER" id="PTHR18864:SF1">
    <property type="entry name" value="KINECTIN"/>
    <property type="match status" value="1"/>
</dbReference>
<dbReference type="GO" id="GO:0015031">
    <property type="term" value="P:protein transport"/>
    <property type="evidence" value="ECO:0007669"/>
    <property type="project" value="InterPro"/>
</dbReference>
<evidence type="ECO:0000313" key="11">
    <source>
        <dbReference type="Proteomes" id="UP000269221"/>
    </source>
</evidence>
<dbReference type="InterPro" id="IPR007794">
    <property type="entry name" value="Rib_rcpt_KP"/>
</dbReference>
<evidence type="ECO:0000256" key="3">
    <source>
        <dbReference type="ARBA" id="ARBA00022824"/>
    </source>
</evidence>
<evidence type="ECO:0000313" key="10">
    <source>
        <dbReference type="EMBL" id="RMB98568.1"/>
    </source>
</evidence>
<feature type="compositionally biased region" description="Basic residues" evidence="7">
    <location>
        <begin position="161"/>
        <end position="171"/>
    </location>
</feature>
<evidence type="ECO:0000256" key="2">
    <source>
        <dbReference type="ARBA" id="ARBA00022692"/>
    </source>
</evidence>
<feature type="transmembrane region" description="Helical" evidence="8">
    <location>
        <begin position="7"/>
        <end position="29"/>
    </location>
</feature>
<feature type="coiled-coil region" evidence="6">
    <location>
        <begin position="333"/>
        <end position="367"/>
    </location>
</feature>
<dbReference type="InterPro" id="IPR024854">
    <property type="entry name" value="Kinectin"/>
</dbReference>
<feature type="domain" description="Ribosome receptor lysine/proline rich" evidence="9">
    <location>
        <begin position="29"/>
        <end position="169"/>
    </location>
</feature>
<organism evidence="10 11">
    <name type="scientific">Hirundo rustica rustica</name>
    <dbReference type="NCBI Taxonomy" id="333673"/>
    <lineage>
        <taxon>Eukaryota</taxon>
        <taxon>Metazoa</taxon>
        <taxon>Chordata</taxon>
        <taxon>Craniata</taxon>
        <taxon>Vertebrata</taxon>
        <taxon>Euteleostomi</taxon>
        <taxon>Archelosauria</taxon>
        <taxon>Archosauria</taxon>
        <taxon>Dinosauria</taxon>
        <taxon>Saurischia</taxon>
        <taxon>Theropoda</taxon>
        <taxon>Coelurosauria</taxon>
        <taxon>Aves</taxon>
        <taxon>Neognathae</taxon>
        <taxon>Neoaves</taxon>
        <taxon>Telluraves</taxon>
        <taxon>Australaves</taxon>
        <taxon>Passeriformes</taxon>
        <taxon>Sylvioidea</taxon>
        <taxon>Hirundinidae</taxon>
        <taxon>Hirundo</taxon>
    </lineage>
</organism>
<keyword evidence="4 8" id="KW-1133">Transmembrane helix</keyword>
<protein>
    <recommendedName>
        <fullName evidence="9">Ribosome receptor lysine/proline rich domain-containing protein</fullName>
    </recommendedName>
</protein>
<sequence length="1245" mass="141706">MEFYESTYFIVLIPSVVITVIFLFFWLFMKETLYDEVLAKQRRDLKFAPTKADKKKTEKKKNKKKEAQNGNIHESDSESAPRDFKLSDALGAEEEHVAAVPSGVAEAPAGVRERKKKEKKHKANQDDHVTKDSEGSKSSGKKVDPVPVTKQPTPPSEPAAAKKKPGQKKQKNGMDDQDSKTDSVVSPAKKQEPVLLHQEIKQENVSGKKKVSAKKQKVDNVLVDEPLIQATTYIPLMDNSDSGTLEKREPVEVVKHNVNEGIQKSSGKKLKNETDKENAEVKFKDFVTSMKNMIFSEDEARCVVEVLKEKSGAIHDFLQKASKAETAAALHQLQDKEKMLAAMKEEAAVAKEQCKQLSQELVAEKERNGLLTAKMRERINALEKEHGTFQSKIHVSYQESQQMKIKFQQLREQMEAEISHLKQENGILRDAVSTSTNQMESKQSAELNKLRQDYARLMNELGEKSSKLQQEELQKKNAEQAVAQLKVPGVFSACQVVLWVLSEPGHVQNKLVAKDNEIQSLHSKLTDTMVSKQQLEQRMLQLLEAEQKRATEEDSMQMQVQTSASVLAEELHKVIAEKDKQIKQMEDSLGNERANLTSKEEELKVLQNLNLSLKSEVQKLQALTNEQAAAAHELERMQKSIHIKDDKIRTLEDQLREELAQISNTKEEFKVLKDQNAALQAEVQKLQTLLSEQTNKDLIEQMEKSMRERDDKIKTVEELLEAGLIQVATKEEELKALRTENSSLRKELQSLQIQQSEQVSFQSLVEELQKVINEKDGKIKSVEELLQAEILKVASKEKTVQVTITSQVKELQTLLKGKEKQVKTMEALLEEKEKEIVKKGECLQGQKDTIAQLTSKVQELEQQNLQQLQQVPVASQVQDVENLLKGEEQMKKLKAVLEEKEREIANQVKQLQDVQKENESFKAQIQELKQENCKQASLAVQSEELLQVVAGKEKEIASLQSELASQRNAFEQQRKKNNEKQQHLEAAEVETRQLLQKLFPKVSLPSNMSHSEWICGFEKMAKEYLREASGSEDVKAMEQKLKEAEEMHILLQLECEKYKSVLAETEGILQRLQRSVEEEESKWKIKVEESQKELKQLKKEREHLESELEKAEIERSTYVSEVRELKDLLTELQKKLDDSYSEAVRQNEELNLLKTQLNETLSKLKVDQNEREKVAGDLPKAQESLAALEREIGKVFGDANVIENSDVCTDSELSDKRRNAAVNLSQDVGHLKKLLVSISQMLSKG</sequence>
<feature type="compositionally biased region" description="Basic residues" evidence="7">
    <location>
        <begin position="113"/>
        <end position="122"/>
    </location>
</feature>
<gene>
    <name evidence="10" type="ORF">DUI87_24784</name>
</gene>
<keyword evidence="3" id="KW-0256">Endoplasmic reticulum</keyword>
<proteinExistence type="predicted"/>
<evidence type="ECO:0000256" key="1">
    <source>
        <dbReference type="ARBA" id="ARBA00004389"/>
    </source>
</evidence>
<keyword evidence="11" id="KW-1185">Reference proteome</keyword>
<accession>A0A3M0JCJ7</accession>
<comment type="caution">
    <text evidence="10">The sequence shown here is derived from an EMBL/GenBank/DDBJ whole genome shotgun (WGS) entry which is preliminary data.</text>
</comment>
<evidence type="ECO:0000256" key="6">
    <source>
        <dbReference type="SAM" id="Coils"/>
    </source>
</evidence>